<evidence type="ECO:0000313" key="3">
    <source>
        <dbReference type="Proteomes" id="UP000075886"/>
    </source>
</evidence>
<feature type="region of interest" description="Disordered" evidence="1">
    <location>
        <begin position="75"/>
        <end position="101"/>
    </location>
</feature>
<dbReference type="EnsemblMetazoa" id="AFAF007120-RA">
    <property type="protein sequence ID" value="AFAF007120-PA"/>
    <property type="gene ID" value="AFAF007120"/>
</dbReference>
<dbReference type="VEuPathDB" id="VectorBase:AFAF007120"/>
<feature type="region of interest" description="Disordered" evidence="1">
    <location>
        <begin position="1"/>
        <end position="36"/>
    </location>
</feature>
<feature type="compositionally biased region" description="Basic and acidic residues" evidence="1">
    <location>
        <begin position="78"/>
        <end position="89"/>
    </location>
</feature>
<sequence>MCAAAAAATSWRGCSPLPQREHVRTEGGGSQQRGEDAVVTGRLATCCTSSSSTSSSASSTIAITTPCTATTTINHIGRNSDDILPDDRPSTTTSDQRLLLPPVLPPPAAEEENDFGRILTVAGKVLCLSFGSFAMPSPPPKSSFVSTDRISAIISSGSRGEVVFIDHVKRSTRGFTGSSVFVLLPQFGPITIPVRKQKEKGRKPER</sequence>
<dbReference type="EMBL" id="AXCN02001104">
    <property type="status" value="NOT_ANNOTATED_CDS"/>
    <property type="molecule type" value="Genomic_DNA"/>
</dbReference>
<dbReference type="AlphaFoldDB" id="A0A182QBY4"/>
<evidence type="ECO:0000256" key="1">
    <source>
        <dbReference type="SAM" id="MobiDB-lite"/>
    </source>
</evidence>
<accession>A0A182QBY4</accession>
<name>A0A182QBY4_9DIPT</name>
<dbReference type="Proteomes" id="UP000075886">
    <property type="component" value="Unassembled WGS sequence"/>
</dbReference>
<proteinExistence type="predicted"/>
<protein>
    <submittedName>
        <fullName evidence="2">Uncharacterized protein</fullName>
    </submittedName>
</protein>
<reference evidence="3" key="1">
    <citation type="submission" date="2014-01" db="EMBL/GenBank/DDBJ databases">
        <title>The Genome Sequence of Anopheles farauti FAR1 (V2).</title>
        <authorList>
            <consortium name="The Broad Institute Genomics Platform"/>
            <person name="Neafsey D.E."/>
            <person name="Besansky N."/>
            <person name="Howell P."/>
            <person name="Walton C."/>
            <person name="Young S.K."/>
            <person name="Zeng Q."/>
            <person name="Gargeya S."/>
            <person name="Fitzgerald M."/>
            <person name="Haas B."/>
            <person name="Abouelleil A."/>
            <person name="Allen A.W."/>
            <person name="Alvarado L."/>
            <person name="Arachchi H.M."/>
            <person name="Berlin A.M."/>
            <person name="Chapman S.B."/>
            <person name="Gainer-Dewar J."/>
            <person name="Goldberg J."/>
            <person name="Griggs A."/>
            <person name="Gujja S."/>
            <person name="Hansen M."/>
            <person name="Howarth C."/>
            <person name="Imamovic A."/>
            <person name="Ireland A."/>
            <person name="Larimer J."/>
            <person name="McCowan C."/>
            <person name="Murphy C."/>
            <person name="Pearson M."/>
            <person name="Poon T.W."/>
            <person name="Priest M."/>
            <person name="Roberts A."/>
            <person name="Saif S."/>
            <person name="Shea T."/>
            <person name="Sisk P."/>
            <person name="Sykes S."/>
            <person name="Wortman J."/>
            <person name="Nusbaum C."/>
            <person name="Birren B."/>
        </authorList>
    </citation>
    <scope>NUCLEOTIDE SEQUENCE [LARGE SCALE GENOMIC DNA]</scope>
    <source>
        <strain evidence="3">FAR1</strain>
    </source>
</reference>
<reference evidence="2" key="2">
    <citation type="submission" date="2020-05" db="UniProtKB">
        <authorList>
            <consortium name="EnsemblMetazoa"/>
        </authorList>
    </citation>
    <scope>IDENTIFICATION</scope>
    <source>
        <strain evidence="2">FAR1</strain>
    </source>
</reference>
<organism evidence="2 3">
    <name type="scientific">Anopheles farauti</name>
    <dbReference type="NCBI Taxonomy" id="69004"/>
    <lineage>
        <taxon>Eukaryota</taxon>
        <taxon>Metazoa</taxon>
        <taxon>Ecdysozoa</taxon>
        <taxon>Arthropoda</taxon>
        <taxon>Hexapoda</taxon>
        <taxon>Insecta</taxon>
        <taxon>Pterygota</taxon>
        <taxon>Neoptera</taxon>
        <taxon>Endopterygota</taxon>
        <taxon>Diptera</taxon>
        <taxon>Nematocera</taxon>
        <taxon>Culicoidea</taxon>
        <taxon>Culicidae</taxon>
        <taxon>Anophelinae</taxon>
        <taxon>Anopheles</taxon>
    </lineage>
</organism>
<keyword evidence="3" id="KW-1185">Reference proteome</keyword>
<evidence type="ECO:0000313" key="2">
    <source>
        <dbReference type="EnsemblMetazoa" id="AFAF007120-PA"/>
    </source>
</evidence>